<dbReference type="InterPro" id="IPR035985">
    <property type="entry name" value="Ubiquitin-activating_enz"/>
</dbReference>
<sequence>MAIDESKGYEPGNHVNAMSSDEFLRSRPRLKGTLEVLHGSDGVIYLMPPAGGDDFELRNTGDAERELIRLLDGSRTASQICLQIVERYPQLTTDEVRASLISLAQAGLLEDSTSRPTVLGPQQRMRYDRQLAYFTELLPYGQSALPLQEKLAKARVAVLGLGGIGSWVLYGLASSGVGRVRLIDGDRVELTNLNRQILYHDSDIGKMKTDAAATRISSYNPDITIETYTLFVKEPHQAEQVIEGCDFVVEAADTPVGDLSRWLDAACRSHHVPHIMMSQFPPMVRIGPTFVPESTPCFDCYEQPSREEFPLYQELMSYRRRRGPVGAATGPVCGFVGSLVANEVMHYLAGLADPATLGRAVTVDTRTFEVSVEKVVPSPGCPRCATTTLPA</sequence>
<dbReference type="GO" id="GO:0061504">
    <property type="term" value="P:cyclic threonylcarbamoyladenosine biosynthetic process"/>
    <property type="evidence" value="ECO:0007669"/>
    <property type="project" value="TreeGrafter"/>
</dbReference>
<evidence type="ECO:0000259" key="1">
    <source>
        <dbReference type="Pfam" id="PF00899"/>
    </source>
</evidence>
<dbReference type="CDD" id="cd00757">
    <property type="entry name" value="ThiF_MoeB_HesA_family"/>
    <property type="match status" value="1"/>
</dbReference>
<dbReference type="Gene3D" id="3.40.50.720">
    <property type="entry name" value="NAD(P)-binding Rossmann-like Domain"/>
    <property type="match status" value="1"/>
</dbReference>
<accession>A0A8J3FYG2</accession>
<comment type="caution">
    <text evidence="2">The sequence shown here is derived from an EMBL/GenBank/DDBJ whole genome shotgun (WGS) entry which is preliminary data.</text>
</comment>
<dbReference type="InterPro" id="IPR000594">
    <property type="entry name" value="ThiF_NAD_FAD-bd"/>
</dbReference>
<dbReference type="EMBL" id="BMMK01000053">
    <property type="protein sequence ID" value="GGM81817.1"/>
    <property type="molecule type" value="Genomic_DNA"/>
</dbReference>
<dbReference type="PANTHER" id="PTHR43267">
    <property type="entry name" value="TRNA THREONYLCARBAMOYLADENOSINE DEHYDRATASE"/>
    <property type="match status" value="1"/>
</dbReference>
<proteinExistence type="predicted"/>
<reference evidence="2" key="1">
    <citation type="journal article" date="2014" name="Int. J. Syst. Evol. Microbiol.">
        <title>Complete genome sequence of Corynebacterium casei LMG S-19264T (=DSM 44701T), isolated from a smear-ripened cheese.</title>
        <authorList>
            <consortium name="US DOE Joint Genome Institute (JGI-PGF)"/>
            <person name="Walter F."/>
            <person name="Albersmeier A."/>
            <person name="Kalinowski J."/>
            <person name="Ruckert C."/>
        </authorList>
    </citation>
    <scope>NUCLEOTIDE SEQUENCE</scope>
    <source>
        <strain evidence="2">CGMCC 4.5737</strain>
    </source>
</reference>
<dbReference type="InterPro" id="IPR045886">
    <property type="entry name" value="ThiF/MoeB/HesA"/>
</dbReference>
<evidence type="ECO:0000313" key="2">
    <source>
        <dbReference type="EMBL" id="GGM81817.1"/>
    </source>
</evidence>
<dbReference type="GO" id="GO:0061503">
    <property type="term" value="F:tRNA threonylcarbamoyladenosine dehydratase"/>
    <property type="evidence" value="ECO:0007669"/>
    <property type="project" value="TreeGrafter"/>
</dbReference>
<dbReference type="PANTHER" id="PTHR43267:SF1">
    <property type="entry name" value="TRNA THREONYLCARBAMOYLADENOSINE DEHYDRATASE"/>
    <property type="match status" value="1"/>
</dbReference>
<dbReference type="SUPFAM" id="SSF69572">
    <property type="entry name" value="Activating enzymes of the ubiquitin-like proteins"/>
    <property type="match status" value="1"/>
</dbReference>
<reference evidence="2" key="2">
    <citation type="submission" date="2020-09" db="EMBL/GenBank/DDBJ databases">
        <authorList>
            <person name="Sun Q."/>
            <person name="Zhou Y."/>
        </authorList>
    </citation>
    <scope>NUCLEOTIDE SEQUENCE</scope>
    <source>
        <strain evidence="2">CGMCC 4.5737</strain>
    </source>
</reference>
<feature type="domain" description="THIF-type NAD/FAD binding fold" evidence="1">
    <location>
        <begin position="127"/>
        <end position="381"/>
    </location>
</feature>
<evidence type="ECO:0000313" key="3">
    <source>
        <dbReference type="Proteomes" id="UP000637578"/>
    </source>
</evidence>
<keyword evidence="3" id="KW-1185">Reference proteome</keyword>
<organism evidence="2 3">
    <name type="scientific">Longimycelium tulufanense</name>
    <dbReference type="NCBI Taxonomy" id="907463"/>
    <lineage>
        <taxon>Bacteria</taxon>
        <taxon>Bacillati</taxon>
        <taxon>Actinomycetota</taxon>
        <taxon>Actinomycetes</taxon>
        <taxon>Pseudonocardiales</taxon>
        <taxon>Pseudonocardiaceae</taxon>
        <taxon>Longimycelium</taxon>
    </lineage>
</organism>
<gene>
    <name evidence="2" type="ORF">GCM10012275_60530</name>
</gene>
<protein>
    <submittedName>
        <fullName evidence="2">Thiamine/molybdopterin biosynthesis protein</fullName>
    </submittedName>
</protein>
<dbReference type="Proteomes" id="UP000637578">
    <property type="component" value="Unassembled WGS sequence"/>
</dbReference>
<dbReference type="InterPro" id="IPR022291">
    <property type="entry name" value="Bacteriocin_synth_cyclodeHase"/>
</dbReference>
<dbReference type="RefSeq" id="WP_189061849.1">
    <property type="nucleotide sequence ID" value="NZ_BMMK01000053.1"/>
</dbReference>
<name>A0A8J3FYG2_9PSEU</name>
<dbReference type="NCBIfam" id="TIGR03882">
    <property type="entry name" value="cyclo_dehyd_2"/>
    <property type="match status" value="1"/>
</dbReference>
<dbReference type="Pfam" id="PF00899">
    <property type="entry name" value="ThiF"/>
    <property type="match status" value="1"/>
</dbReference>
<dbReference type="GO" id="GO:0008641">
    <property type="term" value="F:ubiquitin-like modifier activating enzyme activity"/>
    <property type="evidence" value="ECO:0007669"/>
    <property type="project" value="InterPro"/>
</dbReference>
<dbReference type="AlphaFoldDB" id="A0A8J3FYG2"/>